<organism evidence="1 2">
    <name type="scientific">Paenibacillus borealis</name>
    <dbReference type="NCBI Taxonomy" id="160799"/>
    <lineage>
        <taxon>Bacteria</taxon>
        <taxon>Bacillati</taxon>
        <taxon>Bacillota</taxon>
        <taxon>Bacilli</taxon>
        <taxon>Bacillales</taxon>
        <taxon>Paenibacillaceae</taxon>
        <taxon>Paenibacillus</taxon>
    </lineage>
</organism>
<dbReference type="OrthoDB" id="2600668at2"/>
<dbReference type="InterPro" id="IPR049254">
    <property type="entry name" value="Phage_tail_terminator"/>
</dbReference>
<dbReference type="Pfam" id="PF20765">
    <property type="entry name" value="Phage_tail_terminator_8"/>
    <property type="match status" value="1"/>
</dbReference>
<accession>A0A089MXF9</accession>
<evidence type="ECO:0008006" key="3">
    <source>
        <dbReference type="Google" id="ProtNLM"/>
    </source>
</evidence>
<dbReference type="HOGENOM" id="CLU_1833220_0_0_9"/>
<dbReference type="EMBL" id="CP009285">
    <property type="protein sequence ID" value="AIQ61089.1"/>
    <property type="molecule type" value="Genomic_DNA"/>
</dbReference>
<protein>
    <recommendedName>
        <fullName evidence="3">DUF3168 domain-containing protein</fullName>
    </recommendedName>
</protein>
<dbReference type="KEGG" id="pbd:PBOR_32405"/>
<gene>
    <name evidence="1" type="ORF">PBOR_32405</name>
</gene>
<evidence type="ECO:0000313" key="2">
    <source>
        <dbReference type="Proteomes" id="UP000029518"/>
    </source>
</evidence>
<proteinExistence type="predicted"/>
<name>A0A089MXF9_PAEBO</name>
<dbReference type="AlphaFoldDB" id="A0A089MXF9"/>
<evidence type="ECO:0000313" key="1">
    <source>
        <dbReference type="EMBL" id="AIQ61089.1"/>
    </source>
</evidence>
<keyword evidence="2" id="KW-1185">Reference proteome</keyword>
<reference evidence="1" key="1">
    <citation type="submission" date="2014-08" db="EMBL/GenBank/DDBJ databases">
        <title>Comparative genomics of the Paenibacillus odorifer group.</title>
        <authorList>
            <person name="den Bakker H.C."/>
            <person name="Tsai Y.-C.Y.-C."/>
            <person name="Martin N."/>
            <person name="Korlach J."/>
            <person name="Wiedmann M."/>
        </authorList>
    </citation>
    <scope>NUCLEOTIDE SEQUENCE [LARGE SCALE GENOMIC DNA]</scope>
    <source>
        <strain evidence="1">DSM 13188</strain>
    </source>
</reference>
<sequence length="140" mass="15955">MAVQQLRENITDALAQFYPDIPVYVEGDKPQSAYFKPGLISATYDRQREGRYMAVYRFGIRYEQGSLLEAESMADGLCEALAVRESGNSSFRVIRQSWEAGTEGHGPLFTVDYMLYLQKQKQPQDEAELMGHFTEGAWLK</sequence>
<dbReference type="RefSeq" id="WP_042217846.1">
    <property type="nucleotide sequence ID" value="NZ_CP009285.1"/>
</dbReference>
<dbReference type="Proteomes" id="UP000029518">
    <property type="component" value="Chromosome"/>
</dbReference>